<dbReference type="PANTHER" id="PTHR12788:SF10">
    <property type="entry name" value="PROTEIN-TYROSINE SULFOTRANSFERASE"/>
    <property type="match status" value="1"/>
</dbReference>
<dbReference type="Gene3D" id="3.40.50.300">
    <property type="entry name" value="P-loop containing nucleotide triphosphate hydrolases"/>
    <property type="match status" value="1"/>
</dbReference>
<accession>A0A3S3SB78</accession>
<name>A0A3S3SB78_9BURK</name>
<evidence type="ECO:0000256" key="2">
    <source>
        <dbReference type="PROSITE-ProRule" id="PRU00339"/>
    </source>
</evidence>
<protein>
    <submittedName>
        <fullName evidence="3">Tetratricopeptide repeat protein</fullName>
    </submittedName>
</protein>
<feature type="repeat" description="TPR" evidence="2">
    <location>
        <begin position="99"/>
        <end position="132"/>
    </location>
</feature>
<dbReference type="InterPro" id="IPR011990">
    <property type="entry name" value="TPR-like_helical_dom_sf"/>
</dbReference>
<dbReference type="Proteomes" id="UP000288178">
    <property type="component" value="Unassembled WGS sequence"/>
</dbReference>
<reference evidence="3 4" key="1">
    <citation type="submission" date="2019-01" db="EMBL/GenBank/DDBJ databases">
        <authorList>
            <person name="Chen W.-M."/>
        </authorList>
    </citation>
    <scope>NUCLEOTIDE SEQUENCE [LARGE SCALE GENOMIC DNA]</scope>
    <source>
        <strain evidence="3 4">ICH-3</strain>
    </source>
</reference>
<dbReference type="InterPro" id="IPR019734">
    <property type="entry name" value="TPR_rpt"/>
</dbReference>
<dbReference type="PANTHER" id="PTHR12788">
    <property type="entry name" value="PROTEIN-TYROSINE SULFOTRANSFERASE 2"/>
    <property type="match status" value="1"/>
</dbReference>
<dbReference type="Gene3D" id="1.25.40.10">
    <property type="entry name" value="Tetratricopeptide repeat domain"/>
    <property type="match status" value="2"/>
</dbReference>
<dbReference type="EMBL" id="SACT01000005">
    <property type="protein sequence ID" value="RVT50381.1"/>
    <property type="molecule type" value="Genomic_DNA"/>
</dbReference>
<dbReference type="Pfam" id="PF13469">
    <property type="entry name" value="Sulfotransfer_3"/>
    <property type="match status" value="1"/>
</dbReference>
<dbReference type="SUPFAM" id="SSF52540">
    <property type="entry name" value="P-loop containing nucleoside triphosphate hydrolases"/>
    <property type="match status" value="1"/>
</dbReference>
<dbReference type="GO" id="GO:0008476">
    <property type="term" value="F:protein-tyrosine sulfotransferase activity"/>
    <property type="evidence" value="ECO:0007669"/>
    <property type="project" value="InterPro"/>
</dbReference>
<feature type="repeat" description="TPR" evidence="2">
    <location>
        <begin position="169"/>
        <end position="202"/>
    </location>
</feature>
<evidence type="ECO:0000313" key="4">
    <source>
        <dbReference type="Proteomes" id="UP000288178"/>
    </source>
</evidence>
<dbReference type="SUPFAM" id="SSF48452">
    <property type="entry name" value="TPR-like"/>
    <property type="match status" value="1"/>
</dbReference>
<gene>
    <name evidence="3" type="ORF">ENE75_15295</name>
</gene>
<keyword evidence="1" id="KW-0808">Transferase</keyword>
<organism evidence="3 4">
    <name type="scientific">Rubrivivax albus</name>
    <dbReference type="NCBI Taxonomy" id="2499835"/>
    <lineage>
        <taxon>Bacteria</taxon>
        <taxon>Pseudomonadati</taxon>
        <taxon>Pseudomonadota</taxon>
        <taxon>Betaproteobacteria</taxon>
        <taxon>Burkholderiales</taxon>
        <taxon>Sphaerotilaceae</taxon>
        <taxon>Rubrivivax</taxon>
    </lineage>
</organism>
<proteinExistence type="predicted"/>
<keyword evidence="4" id="KW-1185">Reference proteome</keyword>
<dbReference type="AlphaFoldDB" id="A0A3S3SB78"/>
<dbReference type="SMART" id="SM00028">
    <property type="entry name" value="TPR"/>
    <property type="match status" value="3"/>
</dbReference>
<dbReference type="PROSITE" id="PS50005">
    <property type="entry name" value="TPR"/>
    <property type="match status" value="2"/>
</dbReference>
<evidence type="ECO:0000256" key="1">
    <source>
        <dbReference type="ARBA" id="ARBA00022679"/>
    </source>
</evidence>
<sequence>MDESSDCDQTWGRVRGFQAKRHCASARCGAPAATVCSESMPSPPLLPPLPPALSASLPANLPDAPDALRALARELDRTDRHDDAVAVYQRLLALQPGWLDGWYNLGQALWRARRFDDALAAYQRALDGGITRPEEVHLNRSVLYAQHLADPGAARHELDRALALNPHYLPAWLNLGNLHEQAGDRVAAADAYERVLVIDPRHALALSRLPNLRRLHDPQDPLIARLHQALADPRRHPAERADLGFGLGKALDDVGRHDDAFAAYGAANAASRQAAGPAARYDRAAHERHVDRLIATFTAPAPARKGDPSQAPIFICGLFRSGSTLVERMLAAHPRVTAGGELDLLPAVARKHLAPGADWTLLQDPTLLQAIADGYCADLARRFPQADLLTDKRPDNVLHVGLIKTLFPSARIVITRRHPLDNGLSMYFLHLGWSMAYALDLGDLGHWIAQHERLVAHWCRVYGDDVHVVDYDALVADPEPPLRALLAFCGLGWDPACLAFHTTAGAVQTASLWQVRQPLYRHASGRWRHYARHLGPLRDALGWPAGREV</sequence>
<comment type="caution">
    <text evidence="3">The sequence shown here is derived from an EMBL/GenBank/DDBJ whole genome shotgun (WGS) entry which is preliminary data.</text>
</comment>
<dbReference type="InterPro" id="IPR026634">
    <property type="entry name" value="TPST-like"/>
</dbReference>
<dbReference type="Pfam" id="PF13432">
    <property type="entry name" value="TPR_16"/>
    <property type="match status" value="2"/>
</dbReference>
<evidence type="ECO:0000313" key="3">
    <source>
        <dbReference type="EMBL" id="RVT50381.1"/>
    </source>
</evidence>
<dbReference type="InterPro" id="IPR027417">
    <property type="entry name" value="P-loop_NTPase"/>
</dbReference>
<keyword evidence="2" id="KW-0802">TPR repeat</keyword>